<keyword evidence="3 4" id="KW-0413">Isomerase</keyword>
<dbReference type="Pfam" id="PF00121">
    <property type="entry name" value="TIM"/>
    <property type="match status" value="1"/>
</dbReference>
<gene>
    <name evidence="5" type="ORF">J7S20_04445</name>
</gene>
<dbReference type="SUPFAM" id="SSF51351">
    <property type="entry name" value="Triosephosphate isomerase (TIM)"/>
    <property type="match status" value="1"/>
</dbReference>
<dbReference type="InterPro" id="IPR013785">
    <property type="entry name" value="Aldolase_TIM"/>
</dbReference>
<dbReference type="GO" id="GO:0005829">
    <property type="term" value="C:cytosol"/>
    <property type="evidence" value="ECO:0007669"/>
    <property type="project" value="TreeGrafter"/>
</dbReference>
<dbReference type="GO" id="GO:0006096">
    <property type="term" value="P:glycolytic process"/>
    <property type="evidence" value="ECO:0007669"/>
    <property type="project" value="UniProtKB-KW"/>
</dbReference>
<dbReference type="GO" id="GO:0006094">
    <property type="term" value="P:gluconeogenesis"/>
    <property type="evidence" value="ECO:0007669"/>
    <property type="project" value="UniProtKB-KW"/>
</dbReference>
<keyword evidence="6" id="KW-1185">Reference proteome</keyword>
<dbReference type="GO" id="GO:0019563">
    <property type="term" value="P:glycerol catabolic process"/>
    <property type="evidence" value="ECO:0007669"/>
    <property type="project" value="TreeGrafter"/>
</dbReference>
<keyword evidence="4" id="KW-0963">Cytoplasm</keyword>
<evidence type="ECO:0000313" key="5">
    <source>
        <dbReference type="EMBL" id="MBR0551751.1"/>
    </source>
</evidence>
<comment type="similarity">
    <text evidence="2 4">Belongs to the triosephosphate isomerase family.</text>
</comment>
<evidence type="ECO:0000256" key="2">
    <source>
        <dbReference type="ARBA" id="ARBA00007422"/>
    </source>
</evidence>
<proteinExistence type="inferred from homology"/>
<comment type="catalytic activity">
    <reaction evidence="1">
        <text>L-erythrulose 1-phosphate = D-erythrulose 4-phosphate</text>
        <dbReference type="Rhea" id="RHEA:49588"/>
        <dbReference type="ChEBI" id="CHEBI:58002"/>
        <dbReference type="ChEBI" id="CHEBI:90796"/>
        <dbReference type="EC" id="5.3.1.33"/>
    </reaction>
</comment>
<comment type="caution">
    <text evidence="5">The sequence shown here is derived from an EMBL/GenBank/DDBJ whole genome shotgun (WGS) entry which is preliminary data.</text>
</comment>
<reference evidence="5" key="1">
    <citation type="submission" date="2021-04" db="EMBL/GenBank/DDBJ databases">
        <title>Ouciella asimina sp. nov., isolated from the surface seawater in the hydrothermal field of Okinawa Trough.</title>
        <authorList>
            <person name="Shuang W."/>
        </authorList>
    </citation>
    <scope>NUCLEOTIDE SEQUENCE</scope>
    <source>
        <strain evidence="5">LXI357</strain>
    </source>
</reference>
<evidence type="ECO:0000313" key="6">
    <source>
        <dbReference type="Proteomes" id="UP000676996"/>
    </source>
</evidence>
<comment type="catalytic activity">
    <reaction evidence="4">
        <text>D-glyceraldehyde 3-phosphate = dihydroxyacetone phosphate</text>
        <dbReference type="Rhea" id="RHEA:18585"/>
        <dbReference type="ChEBI" id="CHEBI:57642"/>
        <dbReference type="ChEBI" id="CHEBI:59776"/>
        <dbReference type="EC" id="5.3.1.1"/>
    </reaction>
</comment>
<dbReference type="CDD" id="cd00311">
    <property type="entry name" value="TIM"/>
    <property type="match status" value="1"/>
</dbReference>
<comment type="subunit">
    <text evidence="4">Homodimer.</text>
</comment>
<dbReference type="GO" id="GO:0046166">
    <property type="term" value="P:glyceraldehyde-3-phosphate biosynthetic process"/>
    <property type="evidence" value="ECO:0007669"/>
    <property type="project" value="TreeGrafter"/>
</dbReference>
<keyword evidence="4" id="KW-0312">Gluconeogenesis</keyword>
<dbReference type="PANTHER" id="PTHR21139">
    <property type="entry name" value="TRIOSEPHOSPHATE ISOMERASE"/>
    <property type="match status" value="1"/>
</dbReference>
<dbReference type="Gene3D" id="3.20.20.70">
    <property type="entry name" value="Aldolase class I"/>
    <property type="match status" value="1"/>
</dbReference>
<dbReference type="InterPro" id="IPR000652">
    <property type="entry name" value="Triosephosphate_isomerase"/>
</dbReference>
<dbReference type="PANTHER" id="PTHR21139:SF42">
    <property type="entry name" value="TRIOSEPHOSPHATE ISOMERASE"/>
    <property type="match status" value="1"/>
</dbReference>
<organism evidence="5 6">
    <name type="scientific">Stakelama marina</name>
    <dbReference type="NCBI Taxonomy" id="2826939"/>
    <lineage>
        <taxon>Bacteria</taxon>
        <taxon>Pseudomonadati</taxon>
        <taxon>Pseudomonadota</taxon>
        <taxon>Alphaproteobacteria</taxon>
        <taxon>Sphingomonadales</taxon>
        <taxon>Sphingomonadaceae</taxon>
        <taxon>Stakelama</taxon>
    </lineage>
</organism>
<dbReference type="EC" id="5.3.1.1" evidence="4"/>
<dbReference type="PROSITE" id="PS51440">
    <property type="entry name" value="TIM_2"/>
    <property type="match status" value="1"/>
</dbReference>
<keyword evidence="4" id="KW-0324">Glycolysis</keyword>
<evidence type="ECO:0000256" key="1">
    <source>
        <dbReference type="ARBA" id="ARBA00000148"/>
    </source>
</evidence>
<evidence type="ECO:0000256" key="4">
    <source>
        <dbReference type="RuleBase" id="RU363013"/>
    </source>
</evidence>
<comment type="pathway">
    <text evidence="4">Carbohydrate biosynthesis; gluconeogenesis.</text>
</comment>
<dbReference type="GO" id="GO:0004807">
    <property type="term" value="F:triose-phosphate isomerase activity"/>
    <property type="evidence" value="ECO:0007669"/>
    <property type="project" value="UniProtKB-EC"/>
</dbReference>
<comment type="subcellular location">
    <subcellularLocation>
        <location evidence="4">Cytoplasm</location>
    </subcellularLocation>
</comment>
<dbReference type="EMBL" id="JAGRQC010000001">
    <property type="protein sequence ID" value="MBR0551751.1"/>
    <property type="molecule type" value="Genomic_DNA"/>
</dbReference>
<sequence>MNGTRAALRELDEIDRAARSASNVDVVIALPFTLLDAGSRRMTAVQIASQDVHVEPGGAHTGCISAPMASDAGAVFTLVGHSETRARGDTSATVAHKLRAATKAGMTPILCVGADLNGQAPYEAFRRLRDEIAPVAETNGQMWVAYEPESAIGADSAADSDQIATVHARLREHLGPSARLLYGGSVNADNIAQILSLPNVDGVLVGRASMQASTFAPMITFADQSARRA</sequence>
<dbReference type="AlphaFoldDB" id="A0A8T4IBI3"/>
<accession>A0A8T4IBI3</accession>
<dbReference type="Proteomes" id="UP000676996">
    <property type="component" value="Unassembled WGS sequence"/>
</dbReference>
<comment type="pathway">
    <text evidence="4">Carbohydrate degradation; glycolysis; D-glyceraldehyde 3-phosphate from glycerone phosphate: step 1/1.</text>
</comment>
<name>A0A8T4IBI3_9SPHN</name>
<dbReference type="InterPro" id="IPR035990">
    <property type="entry name" value="TIM_sf"/>
</dbReference>
<evidence type="ECO:0000256" key="3">
    <source>
        <dbReference type="ARBA" id="ARBA00023235"/>
    </source>
</evidence>
<protein>
    <recommendedName>
        <fullName evidence="4">Triosephosphate isomerase</fullName>
        <ecNumber evidence="4">5.3.1.1</ecNumber>
    </recommendedName>
</protein>